<accession>A0A1I9GC20</accession>
<gene>
    <name evidence="1" type="primary">Bm301</name>
    <name evidence="1" type="ORF">BM_Bm301</name>
</gene>
<evidence type="ECO:0000313" key="1">
    <source>
        <dbReference type="EMBL" id="CTP80876.1"/>
    </source>
</evidence>
<name>A0A1I9GC20_BRUMA</name>
<dbReference type="EMBL" id="LN856849">
    <property type="protein sequence ID" value="CTP80876.1"/>
    <property type="molecule type" value="Genomic_DNA"/>
</dbReference>
<reference evidence="1" key="1">
    <citation type="journal article" date="2007" name="Science">
        <title>Draft genome of the filarial nematode parasite Brugia malayi.</title>
        <authorList>
            <person name="Ghedin E."/>
            <person name="Wang S."/>
            <person name="Spiro D."/>
            <person name="Caler E."/>
            <person name="Zhao Q."/>
            <person name="Crabtree J."/>
            <person name="Allen J.E."/>
            <person name="Delcher A.L."/>
            <person name="Guiliano D.B."/>
            <person name="Miranda-Saavedra D."/>
            <person name="Angiuoli S.V."/>
            <person name="Creasy T."/>
            <person name="Amedeo P."/>
            <person name="Haas B."/>
            <person name="El-Sayed N.M."/>
            <person name="Wortman J.R."/>
            <person name="Feldblyum T."/>
            <person name="Tallon L."/>
            <person name="Schatz M."/>
            <person name="Shumway M."/>
            <person name="Koo H."/>
            <person name="Salzberg S.L."/>
            <person name="Schobel S."/>
            <person name="Pertea M."/>
            <person name="Pop M."/>
            <person name="White O."/>
            <person name="Barton G.J."/>
            <person name="Carlow C.K."/>
            <person name="Crawford M.J."/>
            <person name="Daub J."/>
            <person name="Dimmic M.W."/>
            <person name="Estes C.F."/>
            <person name="Foster J.M."/>
            <person name="Ganatra M."/>
            <person name="Gregory W.F."/>
            <person name="Johnson N.M."/>
            <person name="Jin J."/>
            <person name="Komuniecki R."/>
            <person name="Korf I."/>
            <person name="Kumar S."/>
            <person name="Laney S."/>
            <person name="Li B.W."/>
            <person name="Li W."/>
            <person name="Lindblom T.H."/>
            <person name="Lustigman S."/>
            <person name="Ma D."/>
            <person name="Maina C.V."/>
            <person name="Martin D.M."/>
            <person name="McCarter J.P."/>
            <person name="McReynolds L."/>
            <person name="Mitreva M."/>
            <person name="Nutman T.B."/>
            <person name="Parkinson J."/>
            <person name="Peregrin-Alvarez J.M."/>
            <person name="Poole C."/>
            <person name="Ren Q."/>
            <person name="Saunders L."/>
            <person name="Sluder A.E."/>
            <person name="Smith K."/>
            <person name="Stanke M."/>
            <person name="Unnasch T.R."/>
            <person name="Ware J."/>
            <person name="Wei A.D."/>
            <person name="Weil G."/>
            <person name="Williams D.J."/>
            <person name="Zhang Y."/>
            <person name="Williams S.A."/>
            <person name="Fraser-Liggett C."/>
            <person name="Slatko B."/>
            <person name="Blaxter M.L."/>
            <person name="Scott A.L."/>
        </authorList>
    </citation>
    <scope>NUCLEOTIDE SEQUENCE</scope>
    <source>
        <strain evidence="1">FR3</strain>
    </source>
</reference>
<dbReference type="AlphaFoldDB" id="A0A1I9GC20"/>
<organism evidence="1">
    <name type="scientific">Brugia malayi</name>
    <name type="common">Filarial nematode worm</name>
    <dbReference type="NCBI Taxonomy" id="6279"/>
    <lineage>
        <taxon>Eukaryota</taxon>
        <taxon>Metazoa</taxon>
        <taxon>Ecdysozoa</taxon>
        <taxon>Nematoda</taxon>
        <taxon>Chromadorea</taxon>
        <taxon>Rhabditida</taxon>
        <taxon>Spirurina</taxon>
        <taxon>Spiruromorpha</taxon>
        <taxon>Filarioidea</taxon>
        <taxon>Onchocercidae</taxon>
        <taxon>Brugia</taxon>
    </lineage>
</organism>
<sequence>MLVDQLMYKMMDSYIIIEINEVTREGKKNLGEDGILNLLCKAENKLLKPDQTKLKSVQEEV</sequence>
<reference evidence="1" key="2">
    <citation type="submission" date="2012-12" db="EMBL/GenBank/DDBJ databases">
        <authorList>
            <consortium name="WormBase Consortium"/>
            <person name="Ghedin E."/>
            <person name="Paulini M."/>
        </authorList>
    </citation>
    <scope>NUCLEOTIDE SEQUENCE</scope>
    <source>
        <strain evidence="1">FR3</strain>
    </source>
</reference>
<proteinExistence type="predicted"/>
<protein>
    <submittedName>
        <fullName evidence="1">Bm301</fullName>
    </submittedName>
</protein>